<dbReference type="Pfam" id="PF00175">
    <property type="entry name" value="NAD_binding_1"/>
    <property type="match status" value="1"/>
</dbReference>
<dbReference type="Gene3D" id="3.40.50.80">
    <property type="entry name" value="Nucleotide-binding domain of ferredoxin-NADP reductase (FNR) module"/>
    <property type="match status" value="1"/>
</dbReference>
<dbReference type="Gene3D" id="2.40.30.10">
    <property type="entry name" value="Translation factors"/>
    <property type="match status" value="1"/>
</dbReference>
<sequence length="318" mass="34321">MPTHPFVSLACLERSIHSHSHKMATLTSFPSASPLPSILLRRCHPHALSPSPMIPVLRHRRLLTSLASAVLRDPTTTWTQTPLTRISPASADPSLFHVALDVSDSPDLAAAFTSPGQYVQLRIPTADGRPSFLAIASPPSLAASEGRFEFLVKKVAGSTAGALCGLHRGDVVEVAGVMGKGFDVARISPPDLYQTVLIFATGSGISPIRSLIESGFNANQRSDVRLYYGARNLQRMAYQDRFKHWEATGVKILPVLSQPDDSWKGERGYVQAVFSKAKQILKSSSTGAVLCGHKQMAEDVTSVLVADGVSQDKILKNF</sequence>
<gene>
    <name evidence="2" type="ORF">M6B38_113540</name>
</gene>
<comment type="caution">
    <text evidence="2">The sequence shown here is derived from an EMBL/GenBank/DDBJ whole genome shotgun (WGS) entry which is preliminary data.</text>
</comment>
<name>A0AAX6IKS1_IRIPA</name>
<dbReference type="PROSITE" id="PS51384">
    <property type="entry name" value="FAD_FR"/>
    <property type="match status" value="1"/>
</dbReference>
<proteinExistence type="predicted"/>
<organism evidence="2 3">
    <name type="scientific">Iris pallida</name>
    <name type="common">Sweet iris</name>
    <dbReference type="NCBI Taxonomy" id="29817"/>
    <lineage>
        <taxon>Eukaryota</taxon>
        <taxon>Viridiplantae</taxon>
        <taxon>Streptophyta</taxon>
        <taxon>Embryophyta</taxon>
        <taxon>Tracheophyta</taxon>
        <taxon>Spermatophyta</taxon>
        <taxon>Magnoliopsida</taxon>
        <taxon>Liliopsida</taxon>
        <taxon>Asparagales</taxon>
        <taxon>Iridaceae</taxon>
        <taxon>Iridoideae</taxon>
        <taxon>Irideae</taxon>
        <taxon>Iris</taxon>
    </lineage>
</organism>
<dbReference type="InterPro" id="IPR017938">
    <property type="entry name" value="Riboflavin_synthase-like_b-brl"/>
</dbReference>
<dbReference type="InterPro" id="IPR001433">
    <property type="entry name" value="OxRdtase_FAD/NAD-bd"/>
</dbReference>
<evidence type="ECO:0000313" key="3">
    <source>
        <dbReference type="Proteomes" id="UP001140949"/>
    </source>
</evidence>
<dbReference type="InterPro" id="IPR017927">
    <property type="entry name" value="FAD-bd_FR_type"/>
</dbReference>
<dbReference type="PANTHER" id="PTHR47215:SF1">
    <property type="entry name" value="F9L1.8 PROTEIN"/>
    <property type="match status" value="1"/>
</dbReference>
<dbReference type="CDD" id="cd00322">
    <property type="entry name" value="FNR_like"/>
    <property type="match status" value="1"/>
</dbReference>
<reference evidence="2" key="2">
    <citation type="submission" date="2023-04" db="EMBL/GenBank/DDBJ databases">
        <authorList>
            <person name="Bruccoleri R.E."/>
            <person name="Oakeley E.J."/>
            <person name="Faust A.-M."/>
            <person name="Dessus-Babus S."/>
            <person name="Altorfer M."/>
            <person name="Burckhardt D."/>
            <person name="Oertli M."/>
            <person name="Naumann U."/>
            <person name="Petersen F."/>
            <person name="Wong J."/>
        </authorList>
    </citation>
    <scope>NUCLEOTIDE SEQUENCE</scope>
    <source>
        <strain evidence="2">GSM-AAB239-AS_SAM_17_03QT</strain>
        <tissue evidence="2">Leaf</tissue>
    </source>
</reference>
<dbReference type="GO" id="GO:0016491">
    <property type="term" value="F:oxidoreductase activity"/>
    <property type="evidence" value="ECO:0007669"/>
    <property type="project" value="InterPro"/>
</dbReference>
<feature type="domain" description="FAD-binding FR-type" evidence="1">
    <location>
        <begin position="76"/>
        <end position="184"/>
    </location>
</feature>
<evidence type="ECO:0000313" key="2">
    <source>
        <dbReference type="EMBL" id="KAJ6853658.1"/>
    </source>
</evidence>
<dbReference type="InterPro" id="IPR039261">
    <property type="entry name" value="FNR_nucleotide-bd"/>
</dbReference>
<keyword evidence="3" id="KW-1185">Reference proteome</keyword>
<dbReference type="PANTHER" id="PTHR47215">
    <property type="match status" value="1"/>
</dbReference>
<accession>A0AAX6IKS1</accession>
<reference evidence="2" key="1">
    <citation type="journal article" date="2023" name="GigaByte">
        <title>Genome assembly of the bearded iris, Iris pallida Lam.</title>
        <authorList>
            <person name="Bruccoleri R.E."/>
            <person name="Oakeley E.J."/>
            <person name="Faust A.M.E."/>
            <person name="Altorfer M."/>
            <person name="Dessus-Babus S."/>
            <person name="Burckhardt D."/>
            <person name="Oertli M."/>
            <person name="Naumann U."/>
            <person name="Petersen F."/>
            <person name="Wong J."/>
        </authorList>
    </citation>
    <scope>NUCLEOTIDE SEQUENCE</scope>
    <source>
        <strain evidence="2">GSM-AAB239-AS_SAM_17_03QT</strain>
    </source>
</reference>
<dbReference type="Proteomes" id="UP001140949">
    <property type="component" value="Unassembled WGS sequence"/>
</dbReference>
<evidence type="ECO:0000259" key="1">
    <source>
        <dbReference type="PROSITE" id="PS51384"/>
    </source>
</evidence>
<dbReference type="SUPFAM" id="SSF63380">
    <property type="entry name" value="Riboflavin synthase domain-like"/>
    <property type="match status" value="1"/>
</dbReference>
<dbReference type="PRINTS" id="PR00410">
    <property type="entry name" value="PHEHYDRXLASE"/>
</dbReference>
<dbReference type="AlphaFoldDB" id="A0AAX6IKS1"/>
<protein>
    <submittedName>
        <fullName evidence="2">Fruit protein</fullName>
    </submittedName>
</protein>
<dbReference type="SUPFAM" id="SSF52343">
    <property type="entry name" value="Ferredoxin reductase-like, C-terminal NADP-linked domain"/>
    <property type="match status" value="1"/>
</dbReference>
<dbReference type="EMBL" id="JANAVB010000400">
    <property type="protein sequence ID" value="KAJ6853658.1"/>
    <property type="molecule type" value="Genomic_DNA"/>
</dbReference>